<dbReference type="GO" id="GO:0005840">
    <property type="term" value="C:ribosome"/>
    <property type="evidence" value="ECO:0007669"/>
    <property type="project" value="UniProtKB-KW"/>
</dbReference>
<organism evidence="4 5">
    <name type="scientific">Rhypophila decipiens</name>
    <dbReference type="NCBI Taxonomy" id="261697"/>
    <lineage>
        <taxon>Eukaryota</taxon>
        <taxon>Fungi</taxon>
        <taxon>Dikarya</taxon>
        <taxon>Ascomycota</taxon>
        <taxon>Pezizomycotina</taxon>
        <taxon>Sordariomycetes</taxon>
        <taxon>Sordariomycetidae</taxon>
        <taxon>Sordariales</taxon>
        <taxon>Naviculisporaceae</taxon>
        <taxon>Rhypophila</taxon>
    </lineage>
</organism>
<dbReference type="GO" id="GO:0006412">
    <property type="term" value="P:translation"/>
    <property type="evidence" value="ECO:0007669"/>
    <property type="project" value="InterPro"/>
</dbReference>
<dbReference type="Proteomes" id="UP001301769">
    <property type="component" value="Unassembled WGS sequence"/>
</dbReference>
<gene>
    <name evidence="4" type="ORF">QBC37DRAFT_383310</name>
</gene>
<name>A0AAN7BF38_9PEZI</name>
<accession>A0AAN7BF38</accession>
<reference evidence="4" key="2">
    <citation type="submission" date="2023-05" db="EMBL/GenBank/DDBJ databases">
        <authorList>
            <consortium name="Lawrence Berkeley National Laboratory"/>
            <person name="Steindorff A."/>
            <person name="Hensen N."/>
            <person name="Bonometti L."/>
            <person name="Westerberg I."/>
            <person name="Brannstrom I.O."/>
            <person name="Guillou S."/>
            <person name="Cros-Aarteil S."/>
            <person name="Calhoun S."/>
            <person name="Haridas S."/>
            <person name="Kuo A."/>
            <person name="Mondo S."/>
            <person name="Pangilinan J."/>
            <person name="Riley R."/>
            <person name="Labutti K."/>
            <person name="Andreopoulos B."/>
            <person name="Lipzen A."/>
            <person name="Chen C."/>
            <person name="Yanf M."/>
            <person name="Daum C."/>
            <person name="Ng V."/>
            <person name="Clum A."/>
            <person name="Ohm R."/>
            <person name="Martin F."/>
            <person name="Silar P."/>
            <person name="Natvig D."/>
            <person name="Lalanne C."/>
            <person name="Gautier V."/>
            <person name="Ament-Velasquez S.L."/>
            <person name="Kruys A."/>
            <person name="Hutchinson M.I."/>
            <person name="Powell A.J."/>
            <person name="Barry K."/>
            <person name="Miller A.N."/>
            <person name="Grigoriev I.V."/>
            <person name="Debuchy R."/>
            <person name="Gladieux P."/>
            <person name="Thoren M.H."/>
            <person name="Johannesson H."/>
        </authorList>
    </citation>
    <scope>NUCLEOTIDE SEQUENCE</scope>
    <source>
        <strain evidence="4">PSN293</strain>
    </source>
</reference>
<comment type="similarity">
    <text evidence="1">Belongs to the universal ribosomal protein uS8 family.</text>
</comment>
<evidence type="ECO:0000256" key="3">
    <source>
        <dbReference type="ARBA" id="ARBA00023274"/>
    </source>
</evidence>
<keyword evidence="2 4" id="KW-0689">Ribosomal protein</keyword>
<dbReference type="GO" id="GO:0003735">
    <property type="term" value="F:structural constituent of ribosome"/>
    <property type="evidence" value="ECO:0007669"/>
    <property type="project" value="InterPro"/>
</dbReference>
<dbReference type="GO" id="GO:1990904">
    <property type="term" value="C:ribonucleoprotein complex"/>
    <property type="evidence" value="ECO:0007669"/>
    <property type="project" value="UniProtKB-KW"/>
</dbReference>
<proteinExistence type="inferred from homology"/>
<dbReference type="InterPro" id="IPR000630">
    <property type="entry name" value="Ribosomal_uS8"/>
</dbReference>
<dbReference type="Gene3D" id="3.30.1490.10">
    <property type="match status" value="1"/>
</dbReference>
<dbReference type="EMBL" id="MU858051">
    <property type="protein sequence ID" value="KAK4218875.1"/>
    <property type="molecule type" value="Genomic_DNA"/>
</dbReference>
<dbReference type="SUPFAM" id="SSF56047">
    <property type="entry name" value="Ribosomal protein S8"/>
    <property type="match status" value="1"/>
</dbReference>
<comment type="caution">
    <text evidence="4">The sequence shown here is derived from an EMBL/GenBank/DDBJ whole genome shotgun (WGS) entry which is preliminary data.</text>
</comment>
<keyword evidence="5" id="KW-1185">Reference proteome</keyword>
<sequence length="161" mass="17453">MGIHSVANACAHLQNASRARLGLTSLPNNKYNLRLALALHKAGFLSCVTRGGPHPPPLDQLSSYTPEPITSKNVATSRLWVGLKYWDNEPVLKHLNAVSKPSRLVTSGLKDLERVSRGFPAGHLKGLNLGECLFLATDRGVMEVREAVERRLGGLVLARAS</sequence>
<dbReference type="Gene3D" id="3.30.1370.30">
    <property type="match status" value="1"/>
</dbReference>
<reference evidence="4" key="1">
    <citation type="journal article" date="2023" name="Mol. Phylogenet. Evol.">
        <title>Genome-scale phylogeny and comparative genomics of the fungal order Sordariales.</title>
        <authorList>
            <person name="Hensen N."/>
            <person name="Bonometti L."/>
            <person name="Westerberg I."/>
            <person name="Brannstrom I.O."/>
            <person name="Guillou S."/>
            <person name="Cros-Aarteil S."/>
            <person name="Calhoun S."/>
            <person name="Haridas S."/>
            <person name="Kuo A."/>
            <person name="Mondo S."/>
            <person name="Pangilinan J."/>
            <person name="Riley R."/>
            <person name="LaButti K."/>
            <person name="Andreopoulos B."/>
            <person name="Lipzen A."/>
            <person name="Chen C."/>
            <person name="Yan M."/>
            <person name="Daum C."/>
            <person name="Ng V."/>
            <person name="Clum A."/>
            <person name="Steindorff A."/>
            <person name="Ohm R.A."/>
            <person name="Martin F."/>
            <person name="Silar P."/>
            <person name="Natvig D.O."/>
            <person name="Lalanne C."/>
            <person name="Gautier V."/>
            <person name="Ament-Velasquez S.L."/>
            <person name="Kruys A."/>
            <person name="Hutchinson M.I."/>
            <person name="Powell A.J."/>
            <person name="Barry K."/>
            <person name="Miller A.N."/>
            <person name="Grigoriev I.V."/>
            <person name="Debuchy R."/>
            <person name="Gladieux P."/>
            <person name="Hiltunen Thoren M."/>
            <person name="Johannesson H."/>
        </authorList>
    </citation>
    <scope>NUCLEOTIDE SEQUENCE</scope>
    <source>
        <strain evidence="4">PSN293</strain>
    </source>
</reference>
<protein>
    <submittedName>
        <fullName evidence="4">Ribosomal protein S8</fullName>
    </submittedName>
</protein>
<dbReference type="Pfam" id="PF00410">
    <property type="entry name" value="Ribosomal_S8"/>
    <property type="match status" value="1"/>
</dbReference>
<evidence type="ECO:0000256" key="2">
    <source>
        <dbReference type="ARBA" id="ARBA00022980"/>
    </source>
</evidence>
<dbReference type="InterPro" id="IPR035987">
    <property type="entry name" value="Ribosomal_uS8_sf"/>
</dbReference>
<dbReference type="PANTHER" id="PTHR11758">
    <property type="entry name" value="40S RIBOSOMAL PROTEIN S15A"/>
    <property type="match status" value="1"/>
</dbReference>
<evidence type="ECO:0000313" key="4">
    <source>
        <dbReference type="EMBL" id="KAK4218875.1"/>
    </source>
</evidence>
<keyword evidence="3" id="KW-0687">Ribonucleoprotein</keyword>
<dbReference type="FunFam" id="3.30.1370.30:FF:000006">
    <property type="entry name" value="40S ribosomal protein S8"/>
    <property type="match status" value="1"/>
</dbReference>
<evidence type="ECO:0000313" key="5">
    <source>
        <dbReference type="Proteomes" id="UP001301769"/>
    </source>
</evidence>
<dbReference type="AlphaFoldDB" id="A0AAN7BF38"/>
<evidence type="ECO:0000256" key="1">
    <source>
        <dbReference type="ARBA" id="ARBA00006471"/>
    </source>
</evidence>